<dbReference type="Proteomes" id="UP000265515">
    <property type="component" value="Unassembled WGS sequence"/>
</dbReference>
<name>A0A388MBV5_CHABU</name>
<feature type="region of interest" description="Disordered" evidence="1">
    <location>
        <begin position="122"/>
        <end position="152"/>
    </location>
</feature>
<organism evidence="2 3">
    <name type="scientific">Chara braunii</name>
    <name type="common">Braun's stonewort</name>
    <dbReference type="NCBI Taxonomy" id="69332"/>
    <lineage>
        <taxon>Eukaryota</taxon>
        <taxon>Viridiplantae</taxon>
        <taxon>Streptophyta</taxon>
        <taxon>Charophyceae</taxon>
        <taxon>Charales</taxon>
        <taxon>Characeae</taxon>
        <taxon>Chara</taxon>
    </lineage>
</organism>
<evidence type="ECO:0000313" key="3">
    <source>
        <dbReference type="Proteomes" id="UP000265515"/>
    </source>
</evidence>
<keyword evidence="3" id="KW-1185">Reference proteome</keyword>
<evidence type="ECO:0000256" key="1">
    <source>
        <dbReference type="SAM" id="MobiDB-lite"/>
    </source>
</evidence>
<proteinExistence type="predicted"/>
<dbReference type="Gramene" id="GBG92046">
    <property type="protein sequence ID" value="GBG92046"/>
    <property type="gene ID" value="CBR_g54300"/>
</dbReference>
<dbReference type="AlphaFoldDB" id="A0A388MBV5"/>
<dbReference type="EMBL" id="BFEA01000991">
    <property type="protein sequence ID" value="GBG92046.1"/>
    <property type="molecule type" value="Genomic_DNA"/>
</dbReference>
<protein>
    <recommendedName>
        <fullName evidence="4">BED-type domain-containing protein</fullName>
    </recommendedName>
</protein>
<evidence type="ECO:0000313" key="2">
    <source>
        <dbReference type="EMBL" id="GBG92046.1"/>
    </source>
</evidence>
<comment type="caution">
    <text evidence="2">The sequence shown here is derived from an EMBL/GenBank/DDBJ whole genome shotgun (WGS) entry which is preliminary data.</text>
</comment>
<accession>A0A388MBV5</accession>
<sequence>MGIWEKMHGDRKLRCNLCKHLWQGNQSKVARHFCQLKKCPVAQFDVLVDIWNDTDYKFDFRHHRSIRVYMEEHDIKDSRAVAGGARSRASPSTAGRDEIQDVLDEAEEREGVELPGEEVIMTSRGEDPARRQGKRPMGEADQAATRPGKRVRQSKIDEVYDADKQSIFNDKFLQWIYDSGIPFNAFRRQSWTEVRKAAEEMPRGVRM</sequence>
<evidence type="ECO:0008006" key="4">
    <source>
        <dbReference type="Google" id="ProtNLM"/>
    </source>
</evidence>
<reference evidence="2 3" key="1">
    <citation type="journal article" date="2018" name="Cell">
        <title>The Chara Genome: Secondary Complexity and Implications for Plant Terrestrialization.</title>
        <authorList>
            <person name="Nishiyama T."/>
            <person name="Sakayama H."/>
            <person name="Vries J.D."/>
            <person name="Buschmann H."/>
            <person name="Saint-Marcoux D."/>
            <person name="Ullrich K.K."/>
            <person name="Haas F.B."/>
            <person name="Vanderstraeten L."/>
            <person name="Becker D."/>
            <person name="Lang D."/>
            <person name="Vosolsobe S."/>
            <person name="Rombauts S."/>
            <person name="Wilhelmsson P.K.I."/>
            <person name="Janitza P."/>
            <person name="Kern R."/>
            <person name="Heyl A."/>
            <person name="Rumpler F."/>
            <person name="Villalobos L.I.A.C."/>
            <person name="Clay J.M."/>
            <person name="Skokan R."/>
            <person name="Toyoda A."/>
            <person name="Suzuki Y."/>
            <person name="Kagoshima H."/>
            <person name="Schijlen E."/>
            <person name="Tajeshwar N."/>
            <person name="Catarino B."/>
            <person name="Hetherington A.J."/>
            <person name="Saltykova A."/>
            <person name="Bonnot C."/>
            <person name="Breuninger H."/>
            <person name="Symeonidi A."/>
            <person name="Radhakrishnan G.V."/>
            <person name="Van Nieuwerburgh F."/>
            <person name="Deforce D."/>
            <person name="Chang C."/>
            <person name="Karol K.G."/>
            <person name="Hedrich R."/>
            <person name="Ulvskov P."/>
            <person name="Glockner G."/>
            <person name="Delwiche C.F."/>
            <person name="Petrasek J."/>
            <person name="Van de Peer Y."/>
            <person name="Friml J."/>
            <person name="Beilby M."/>
            <person name="Dolan L."/>
            <person name="Kohara Y."/>
            <person name="Sugano S."/>
            <person name="Fujiyama A."/>
            <person name="Delaux P.-M."/>
            <person name="Quint M."/>
            <person name="TheiBen G."/>
            <person name="Hagemann M."/>
            <person name="Harholt J."/>
            <person name="Dunand C."/>
            <person name="Zachgo S."/>
            <person name="Langdale J."/>
            <person name="Maumus F."/>
            <person name="Straeten D.V.D."/>
            <person name="Gould S.B."/>
            <person name="Rensing S.A."/>
        </authorList>
    </citation>
    <scope>NUCLEOTIDE SEQUENCE [LARGE SCALE GENOMIC DNA]</scope>
    <source>
        <strain evidence="2 3">S276</strain>
    </source>
</reference>
<gene>
    <name evidence="2" type="ORF">CBR_g54300</name>
</gene>